<dbReference type="EMBL" id="CBMI010002483">
    <property type="protein sequence ID" value="CEG04952.1"/>
    <property type="molecule type" value="Genomic_DNA"/>
</dbReference>
<dbReference type="InterPro" id="IPR038491">
    <property type="entry name" value="Velvet_dom_sf"/>
</dbReference>
<reference evidence="2" key="1">
    <citation type="submission" date="2013-05" db="EMBL/GenBank/DDBJ databases">
        <title>Draft genome sequences of six wheat associated Fusarium spp. isolates.</title>
        <authorList>
            <person name="Moolhuijzen P.M."/>
            <person name="Manners J.M."/>
            <person name="Wilcox S."/>
            <person name="Bellgard M.I."/>
            <person name="Gardiner D.M."/>
        </authorList>
    </citation>
    <scope>NUCLEOTIDE SEQUENCE</scope>
    <source>
        <strain evidence="2">CS3069</strain>
    </source>
</reference>
<comment type="caution">
    <text evidence="2">The sequence shown here is derived from an EMBL/GenBank/DDBJ whole genome shotgun (WGS) entry which is preliminary data.</text>
</comment>
<dbReference type="PROSITE" id="PS51821">
    <property type="entry name" value="VELVET"/>
    <property type="match status" value="1"/>
</dbReference>
<dbReference type="InterPro" id="IPR037525">
    <property type="entry name" value="Velvet_dom"/>
</dbReference>
<evidence type="ECO:0000313" key="2">
    <source>
        <dbReference type="EMBL" id="CEG04952.1"/>
    </source>
</evidence>
<gene>
    <name evidence="2" type="ORF">BN850_0084670</name>
</gene>
<accession>A0A090MIW8</accession>
<sequence>MPTLTIAVQPPSRARVSTILYPPVVAELTFKGPLTGYYFFAMALLLSRNGDIVEGGLAGTTSVTGVDITAHIGSSRTTIYFPFTDLGVLCEGSYKIRVDVYKGSYENPDGFTYQEQTKSSRITVVNEEVPAGNPSSAERGVIRALQSMGVPIP</sequence>
<feature type="domain" description="Velvet" evidence="1">
    <location>
        <begin position="1"/>
        <end position="153"/>
    </location>
</feature>
<evidence type="ECO:0000259" key="1">
    <source>
        <dbReference type="PROSITE" id="PS51821"/>
    </source>
</evidence>
<proteinExistence type="predicted"/>
<dbReference type="AlphaFoldDB" id="A0A090MIW8"/>
<name>A0A090MIW8_9HYPO</name>
<protein>
    <submittedName>
        <fullName evidence="2">WGS project CBMI000000000 data, contig CS3069_c002485</fullName>
    </submittedName>
</protein>
<organism evidence="2">
    <name type="scientific">Fusarium clavum</name>
    <dbReference type="NCBI Taxonomy" id="2594811"/>
    <lineage>
        <taxon>Eukaryota</taxon>
        <taxon>Fungi</taxon>
        <taxon>Dikarya</taxon>
        <taxon>Ascomycota</taxon>
        <taxon>Pezizomycotina</taxon>
        <taxon>Sordariomycetes</taxon>
        <taxon>Hypocreomycetidae</taxon>
        <taxon>Hypocreales</taxon>
        <taxon>Nectriaceae</taxon>
        <taxon>Fusarium</taxon>
        <taxon>Fusarium incarnatum-equiseti species complex</taxon>
    </lineage>
</organism>
<dbReference type="Gene3D" id="2.60.40.3960">
    <property type="entry name" value="Velvet domain"/>
    <property type="match status" value="1"/>
</dbReference>